<comment type="caution">
    <text evidence="1">The sequence shown here is derived from an EMBL/GenBank/DDBJ whole genome shotgun (WGS) entry which is preliminary data.</text>
</comment>
<reference evidence="1 2" key="1">
    <citation type="submission" date="2019-02" db="EMBL/GenBank/DDBJ databases">
        <title>Dyella amyloliquefaciens sp. nov., isolated from forest soil.</title>
        <authorList>
            <person name="Gao Z.-H."/>
            <person name="Qiu L.-H."/>
        </authorList>
    </citation>
    <scope>NUCLEOTIDE SEQUENCE [LARGE SCALE GENOMIC DNA]</scope>
    <source>
        <strain evidence="1 2">KACC 12747</strain>
    </source>
</reference>
<proteinExistence type="predicted"/>
<evidence type="ECO:0000313" key="1">
    <source>
        <dbReference type="EMBL" id="TCI09019.1"/>
    </source>
</evidence>
<dbReference type="InterPro" id="IPR018715">
    <property type="entry name" value="DUF2239"/>
</dbReference>
<accession>A0A4R0YKG2</accession>
<dbReference type="Pfam" id="PF09998">
    <property type="entry name" value="DUF2239"/>
    <property type="match status" value="1"/>
</dbReference>
<dbReference type="RefSeq" id="WP_131411012.1">
    <property type="nucleotide sequence ID" value="NZ_SJTG01000003.1"/>
</dbReference>
<organism evidence="1 2">
    <name type="scientific">Dyella soli</name>
    <dbReference type="NCBI Taxonomy" id="522319"/>
    <lineage>
        <taxon>Bacteria</taxon>
        <taxon>Pseudomonadati</taxon>
        <taxon>Pseudomonadota</taxon>
        <taxon>Gammaproteobacteria</taxon>
        <taxon>Lysobacterales</taxon>
        <taxon>Rhodanobacteraceae</taxon>
        <taxon>Dyella</taxon>
    </lineage>
</organism>
<gene>
    <name evidence="1" type="ORF">EZM97_22530</name>
</gene>
<protein>
    <submittedName>
        <fullName evidence="1">DUF2239 family protein</fullName>
    </submittedName>
</protein>
<sequence length="197" mass="21641">MDPNDVRCCTAFDGHRLIASGDLAGVVAAAKQVVDAGAAGPLLIFDDQSSRQLEFDFRGTLQDVLARLSTPAAGIESPVRGPGRPKLGVVAREVTLLPRHWAWLAAQPGGASATLRRLIEDARRQHGGRERARLAGEAVDRFMLAMTGDLPGHEEATRAFWRHDRELFMRWTEAWPTDVREHVRRLASQAWDDGSAS</sequence>
<dbReference type="Proteomes" id="UP000291822">
    <property type="component" value="Unassembled WGS sequence"/>
</dbReference>
<dbReference type="AlphaFoldDB" id="A0A4R0YKG2"/>
<name>A0A4R0YKG2_9GAMM</name>
<dbReference type="EMBL" id="SJTG01000003">
    <property type="protein sequence ID" value="TCI09019.1"/>
    <property type="molecule type" value="Genomic_DNA"/>
</dbReference>
<evidence type="ECO:0000313" key="2">
    <source>
        <dbReference type="Proteomes" id="UP000291822"/>
    </source>
</evidence>
<keyword evidence="2" id="KW-1185">Reference proteome</keyword>